<dbReference type="GO" id="GO:0008270">
    <property type="term" value="F:zinc ion binding"/>
    <property type="evidence" value="ECO:0007669"/>
    <property type="project" value="UniProtKB-KW"/>
</dbReference>
<feature type="domain" description="MYND-type" evidence="5">
    <location>
        <begin position="188"/>
        <end position="226"/>
    </location>
</feature>
<keyword evidence="7" id="KW-1185">Reference proteome</keyword>
<organism evidence="6 7">
    <name type="scientific">Drosophila willistoni</name>
    <name type="common">Fruit fly</name>
    <dbReference type="NCBI Taxonomy" id="7260"/>
    <lineage>
        <taxon>Eukaryota</taxon>
        <taxon>Metazoa</taxon>
        <taxon>Ecdysozoa</taxon>
        <taxon>Arthropoda</taxon>
        <taxon>Hexapoda</taxon>
        <taxon>Insecta</taxon>
        <taxon>Pterygota</taxon>
        <taxon>Neoptera</taxon>
        <taxon>Endopterygota</taxon>
        <taxon>Diptera</taxon>
        <taxon>Brachycera</taxon>
        <taxon>Muscomorpha</taxon>
        <taxon>Ephydroidea</taxon>
        <taxon>Drosophilidae</taxon>
        <taxon>Drosophila</taxon>
        <taxon>Sophophora</taxon>
    </lineage>
</organism>
<dbReference type="Pfam" id="PF01753">
    <property type="entry name" value="zf-MYND"/>
    <property type="match status" value="1"/>
</dbReference>
<dbReference type="OrthoDB" id="62495at2759"/>
<evidence type="ECO:0000256" key="4">
    <source>
        <dbReference type="PROSITE-ProRule" id="PRU00134"/>
    </source>
</evidence>
<evidence type="ECO:0000259" key="5">
    <source>
        <dbReference type="PROSITE" id="PS50865"/>
    </source>
</evidence>
<dbReference type="Gene3D" id="6.10.140.2220">
    <property type="match status" value="1"/>
</dbReference>
<dbReference type="EMBL" id="CH964272">
    <property type="protein sequence ID" value="KRF99906.1"/>
    <property type="molecule type" value="Genomic_DNA"/>
</dbReference>
<dbReference type="InterPro" id="IPR002893">
    <property type="entry name" value="Znf_MYND"/>
</dbReference>
<dbReference type="AlphaFoldDB" id="A0A0Q9X746"/>
<sequence>MYKFALYSLTGWYCGRSEYETMLEVMCPRNVIDSELLIKVIKKESEAFSKNFLLKSNDILDLAIEQIKSSDLDIRNKGLALLNKLIYRVPCDNGPVFPGALLARGIYFVQRQKYRLASNDLIWYRSLDSSHKSPEEILLAEILLCLSFFNLRELYSAKEVLHRVNAMGEIVAAERPKYFQFSAPFLNCELCGVLQEQLYTCPNCRYRTYCSKVCLELDYEDHKDECYGYKVGIIQMLEANLLFRLFVQTAKYLADVLFFFLLDGGMITDPLVAWKFFVESARDDCRSDIIIYKFLTLEPDYDQIKSEKWQQMVGTAFRLAVFVYNDTEIIKTYFGLIKLTKFDMINVMAALLLPSILINIAHTTLNDIELNNSKRYEKMIDIAKYFYQFLDEYFSPNNATKFLHQEKLSLCASFDAFQNVSKEENVEIR</sequence>
<keyword evidence="3" id="KW-0862">Zinc</keyword>
<dbReference type="Proteomes" id="UP000007798">
    <property type="component" value="Unassembled WGS sequence"/>
</dbReference>
<protein>
    <recommendedName>
        <fullName evidence="5">MYND-type domain-containing protein</fullName>
    </recommendedName>
</protein>
<keyword evidence="1" id="KW-0479">Metal-binding</keyword>
<evidence type="ECO:0000313" key="6">
    <source>
        <dbReference type="EMBL" id="KRF99906.1"/>
    </source>
</evidence>
<evidence type="ECO:0000256" key="2">
    <source>
        <dbReference type="ARBA" id="ARBA00022771"/>
    </source>
</evidence>
<evidence type="ECO:0000313" key="7">
    <source>
        <dbReference type="Proteomes" id="UP000007798"/>
    </source>
</evidence>
<name>A0A0Q9X746_DROWI</name>
<gene>
    <name evidence="6" type="primary">Dwil\GK13844</name>
    <name evidence="6" type="ORF">Dwil_GK13844</name>
</gene>
<proteinExistence type="predicted"/>
<evidence type="ECO:0000256" key="1">
    <source>
        <dbReference type="ARBA" id="ARBA00022723"/>
    </source>
</evidence>
<dbReference type="SUPFAM" id="SSF144232">
    <property type="entry name" value="HIT/MYND zinc finger-like"/>
    <property type="match status" value="1"/>
</dbReference>
<dbReference type="PROSITE" id="PS50865">
    <property type="entry name" value="ZF_MYND_2"/>
    <property type="match status" value="1"/>
</dbReference>
<reference evidence="6 7" key="1">
    <citation type="journal article" date="2007" name="Nature">
        <title>Evolution of genes and genomes on the Drosophila phylogeny.</title>
        <authorList>
            <consortium name="Drosophila 12 Genomes Consortium"/>
            <person name="Clark A.G."/>
            <person name="Eisen M.B."/>
            <person name="Smith D.R."/>
            <person name="Bergman C.M."/>
            <person name="Oliver B."/>
            <person name="Markow T.A."/>
            <person name="Kaufman T.C."/>
            <person name="Kellis M."/>
            <person name="Gelbart W."/>
            <person name="Iyer V.N."/>
            <person name="Pollard D.A."/>
            <person name="Sackton T.B."/>
            <person name="Larracuente A.M."/>
            <person name="Singh N.D."/>
            <person name="Abad J.P."/>
            <person name="Abt D.N."/>
            <person name="Adryan B."/>
            <person name="Aguade M."/>
            <person name="Akashi H."/>
            <person name="Anderson W.W."/>
            <person name="Aquadro C.F."/>
            <person name="Ardell D.H."/>
            <person name="Arguello R."/>
            <person name="Artieri C.G."/>
            <person name="Barbash D.A."/>
            <person name="Barker D."/>
            <person name="Barsanti P."/>
            <person name="Batterham P."/>
            <person name="Batzoglou S."/>
            <person name="Begun D."/>
            <person name="Bhutkar A."/>
            <person name="Blanco E."/>
            <person name="Bosak S.A."/>
            <person name="Bradley R.K."/>
            <person name="Brand A.D."/>
            <person name="Brent M.R."/>
            <person name="Brooks A.N."/>
            <person name="Brown R.H."/>
            <person name="Butlin R.K."/>
            <person name="Caggese C."/>
            <person name="Calvi B.R."/>
            <person name="Bernardo de Carvalho A."/>
            <person name="Caspi A."/>
            <person name="Castrezana S."/>
            <person name="Celniker S.E."/>
            <person name="Chang J.L."/>
            <person name="Chapple C."/>
            <person name="Chatterji S."/>
            <person name="Chinwalla A."/>
            <person name="Civetta A."/>
            <person name="Clifton S.W."/>
            <person name="Comeron J.M."/>
            <person name="Costello J.C."/>
            <person name="Coyne J.A."/>
            <person name="Daub J."/>
            <person name="David R.G."/>
            <person name="Delcher A.L."/>
            <person name="Delehaunty K."/>
            <person name="Do C.B."/>
            <person name="Ebling H."/>
            <person name="Edwards K."/>
            <person name="Eickbush T."/>
            <person name="Evans J.D."/>
            <person name="Filipski A."/>
            <person name="Findeiss S."/>
            <person name="Freyhult E."/>
            <person name="Fulton L."/>
            <person name="Fulton R."/>
            <person name="Garcia A.C."/>
            <person name="Gardiner A."/>
            <person name="Garfield D.A."/>
            <person name="Garvin B.E."/>
            <person name="Gibson G."/>
            <person name="Gilbert D."/>
            <person name="Gnerre S."/>
            <person name="Godfrey J."/>
            <person name="Good R."/>
            <person name="Gotea V."/>
            <person name="Gravely B."/>
            <person name="Greenberg A.J."/>
            <person name="Griffiths-Jones S."/>
            <person name="Gross S."/>
            <person name="Guigo R."/>
            <person name="Gustafson E.A."/>
            <person name="Haerty W."/>
            <person name="Hahn M.W."/>
            <person name="Halligan D.L."/>
            <person name="Halpern A.L."/>
            <person name="Halter G.M."/>
            <person name="Han M.V."/>
            <person name="Heger A."/>
            <person name="Hillier L."/>
            <person name="Hinrichs A.S."/>
            <person name="Holmes I."/>
            <person name="Hoskins R.A."/>
            <person name="Hubisz M.J."/>
            <person name="Hultmark D."/>
            <person name="Huntley M.A."/>
            <person name="Jaffe D.B."/>
            <person name="Jagadeeshan S."/>
            <person name="Jeck W.R."/>
            <person name="Johnson J."/>
            <person name="Jones C.D."/>
            <person name="Jordan W.C."/>
            <person name="Karpen G.H."/>
            <person name="Kataoka E."/>
            <person name="Keightley P.D."/>
            <person name="Kheradpour P."/>
            <person name="Kirkness E.F."/>
            <person name="Koerich L.B."/>
            <person name="Kristiansen K."/>
            <person name="Kudrna D."/>
            <person name="Kulathinal R.J."/>
            <person name="Kumar S."/>
            <person name="Kwok R."/>
            <person name="Lander E."/>
            <person name="Langley C.H."/>
            <person name="Lapoint R."/>
            <person name="Lazzaro B.P."/>
            <person name="Lee S.J."/>
            <person name="Levesque L."/>
            <person name="Li R."/>
            <person name="Lin C.F."/>
            <person name="Lin M.F."/>
            <person name="Lindblad-Toh K."/>
            <person name="Llopart A."/>
            <person name="Long M."/>
            <person name="Low L."/>
            <person name="Lozovsky E."/>
            <person name="Lu J."/>
            <person name="Luo M."/>
            <person name="Machado C.A."/>
            <person name="Makalowski W."/>
            <person name="Marzo M."/>
            <person name="Matsuda M."/>
            <person name="Matzkin L."/>
            <person name="McAllister B."/>
            <person name="McBride C.S."/>
            <person name="McKernan B."/>
            <person name="McKernan K."/>
            <person name="Mendez-Lago M."/>
            <person name="Minx P."/>
            <person name="Mollenhauer M.U."/>
            <person name="Montooth K."/>
            <person name="Mount S.M."/>
            <person name="Mu X."/>
            <person name="Myers E."/>
            <person name="Negre B."/>
            <person name="Newfeld S."/>
            <person name="Nielsen R."/>
            <person name="Noor M.A."/>
            <person name="O'Grady P."/>
            <person name="Pachter L."/>
            <person name="Papaceit M."/>
            <person name="Parisi M.J."/>
            <person name="Parisi M."/>
            <person name="Parts L."/>
            <person name="Pedersen J.S."/>
            <person name="Pesole G."/>
            <person name="Phillippy A.M."/>
            <person name="Ponting C.P."/>
            <person name="Pop M."/>
            <person name="Porcelli D."/>
            <person name="Powell J.R."/>
            <person name="Prohaska S."/>
            <person name="Pruitt K."/>
            <person name="Puig M."/>
            <person name="Quesneville H."/>
            <person name="Ram K.R."/>
            <person name="Rand D."/>
            <person name="Rasmussen M.D."/>
            <person name="Reed L.K."/>
            <person name="Reenan R."/>
            <person name="Reily A."/>
            <person name="Remington K.A."/>
            <person name="Rieger T.T."/>
            <person name="Ritchie M.G."/>
            <person name="Robin C."/>
            <person name="Rogers Y.H."/>
            <person name="Rohde C."/>
            <person name="Rozas J."/>
            <person name="Rubenfield M.J."/>
            <person name="Ruiz A."/>
            <person name="Russo S."/>
            <person name="Salzberg S.L."/>
            <person name="Sanchez-Gracia A."/>
            <person name="Saranga D.J."/>
            <person name="Sato H."/>
            <person name="Schaeffer S.W."/>
            <person name="Schatz M.C."/>
            <person name="Schlenke T."/>
            <person name="Schwartz R."/>
            <person name="Segarra C."/>
            <person name="Singh R.S."/>
            <person name="Sirot L."/>
            <person name="Sirota M."/>
            <person name="Sisneros N.B."/>
            <person name="Smith C.D."/>
            <person name="Smith T.F."/>
            <person name="Spieth J."/>
            <person name="Stage D.E."/>
            <person name="Stark A."/>
            <person name="Stephan W."/>
            <person name="Strausberg R.L."/>
            <person name="Strempel S."/>
            <person name="Sturgill D."/>
            <person name="Sutton G."/>
            <person name="Sutton G.G."/>
            <person name="Tao W."/>
            <person name="Teichmann S."/>
            <person name="Tobari Y.N."/>
            <person name="Tomimura Y."/>
            <person name="Tsolas J.M."/>
            <person name="Valente V.L."/>
            <person name="Venter E."/>
            <person name="Venter J.C."/>
            <person name="Vicario S."/>
            <person name="Vieira F.G."/>
            <person name="Vilella A.J."/>
            <person name="Villasante A."/>
            <person name="Walenz B."/>
            <person name="Wang J."/>
            <person name="Wasserman M."/>
            <person name="Watts T."/>
            <person name="Wilson D."/>
            <person name="Wilson R.K."/>
            <person name="Wing R.A."/>
            <person name="Wolfner M.F."/>
            <person name="Wong A."/>
            <person name="Wong G.K."/>
            <person name="Wu C.I."/>
            <person name="Wu G."/>
            <person name="Yamamoto D."/>
            <person name="Yang H.P."/>
            <person name="Yang S.P."/>
            <person name="Yorke J.A."/>
            <person name="Yoshida K."/>
            <person name="Zdobnov E."/>
            <person name="Zhang P."/>
            <person name="Zhang Y."/>
            <person name="Zimin A.V."/>
            <person name="Baldwin J."/>
            <person name="Abdouelleil A."/>
            <person name="Abdulkadir J."/>
            <person name="Abebe A."/>
            <person name="Abera B."/>
            <person name="Abreu J."/>
            <person name="Acer S.C."/>
            <person name="Aftuck L."/>
            <person name="Alexander A."/>
            <person name="An P."/>
            <person name="Anderson E."/>
            <person name="Anderson S."/>
            <person name="Arachi H."/>
            <person name="Azer M."/>
            <person name="Bachantsang P."/>
            <person name="Barry A."/>
            <person name="Bayul T."/>
            <person name="Berlin A."/>
            <person name="Bessette D."/>
            <person name="Bloom T."/>
            <person name="Blye J."/>
            <person name="Boguslavskiy L."/>
            <person name="Bonnet C."/>
            <person name="Boukhgalter B."/>
            <person name="Bourzgui I."/>
            <person name="Brown A."/>
            <person name="Cahill P."/>
            <person name="Channer S."/>
            <person name="Cheshatsang Y."/>
            <person name="Chuda L."/>
            <person name="Citroen M."/>
            <person name="Collymore A."/>
            <person name="Cooke P."/>
            <person name="Costello M."/>
            <person name="D'Aco K."/>
            <person name="Daza R."/>
            <person name="De Haan G."/>
            <person name="DeGray S."/>
            <person name="DeMaso C."/>
            <person name="Dhargay N."/>
            <person name="Dooley K."/>
            <person name="Dooley E."/>
            <person name="Doricent M."/>
            <person name="Dorje P."/>
            <person name="Dorjee K."/>
            <person name="Dupes A."/>
            <person name="Elong R."/>
            <person name="Falk J."/>
            <person name="Farina A."/>
            <person name="Faro S."/>
            <person name="Ferguson D."/>
            <person name="Fisher S."/>
            <person name="Foley C.D."/>
            <person name="Franke A."/>
            <person name="Friedrich D."/>
            <person name="Gadbois L."/>
            <person name="Gearin G."/>
            <person name="Gearin C.R."/>
            <person name="Giannoukos G."/>
            <person name="Goode T."/>
            <person name="Graham J."/>
            <person name="Grandbois E."/>
            <person name="Grewal S."/>
            <person name="Gyaltsen K."/>
            <person name="Hafez N."/>
            <person name="Hagos B."/>
            <person name="Hall J."/>
            <person name="Henson C."/>
            <person name="Hollinger A."/>
            <person name="Honan T."/>
            <person name="Huard M.D."/>
            <person name="Hughes L."/>
            <person name="Hurhula B."/>
            <person name="Husby M.E."/>
            <person name="Kamat A."/>
            <person name="Kanga B."/>
            <person name="Kashin S."/>
            <person name="Khazanovich D."/>
            <person name="Kisner P."/>
            <person name="Lance K."/>
            <person name="Lara M."/>
            <person name="Lee W."/>
            <person name="Lennon N."/>
            <person name="Letendre F."/>
            <person name="LeVine R."/>
            <person name="Lipovsky A."/>
            <person name="Liu X."/>
            <person name="Liu J."/>
            <person name="Liu S."/>
            <person name="Lokyitsang T."/>
            <person name="Lokyitsang Y."/>
            <person name="Lubonja R."/>
            <person name="Lui A."/>
            <person name="MacDonald P."/>
            <person name="Magnisalis V."/>
            <person name="Maru K."/>
            <person name="Matthews C."/>
            <person name="McCusker W."/>
            <person name="McDonough S."/>
            <person name="Mehta T."/>
            <person name="Meldrim J."/>
            <person name="Meneus L."/>
            <person name="Mihai O."/>
            <person name="Mihalev A."/>
            <person name="Mihova T."/>
            <person name="Mittelman R."/>
            <person name="Mlenga V."/>
            <person name="Montmayeur A."/>
            <person name="Mulrain L."/>
            <person name="Navidi A."/>
            <person name="Naylor J."/>
            <person name="Negash T."/>
            <person name="Nguyen T."/>
            <person name="Nguyen N."/>
            <person name="Nicol R."/>
            <person name="Norbu C."/>
            <person name="Norbu N."/>
            <person name="Novod N."/>
            <person name="O'Neill B."/>
            <person name="Osman S."/>
            <person name="Markiewicz E."/>
            <person name="Oyono O.L."/>
            <person name="Patti C."/>
            <person name="Phunkhang P."/>
            <person name="Pierre F."/>
            <person name="Priest M."/>
            <person name="Raghuraman S."/>
            <person name="Rege F."/>
            <person name="Reyes R."/>
            <person name="Rise C."/>
            <person name="Rogov P."/>
            <person name="Ross K."/>
            <person name="Ryan E."/>
            <person name="Settipalli S."/>
            <person name="Shea T."/>
            <person name="Sherpa N."/>
            <person name="Shi L."/>
            <person name="Shih D."/>
            <person name="Sparrow T."/>
            <person name="Spaulding J."/>
            <person name="Stalker J."/>
            <person name="Stange-Thomann N."/>
            <person name="Stavropoulos S."/>
            <person name="Stone C."/>
            <person name="Strader C."/>
            <person name="Tesfaye S."/>
            <person name="Thomson T."/>
            <person name="Thoulutsang Y."/>
            <person name="Thoulutsang D."/>
            <person name="Topham K."/>
            <person name="Topping I."/>
            <person name="Tsamla T."/>
            <person name="Vassiliev H."/>
            <person name="Vo A."/>
            <person name="Wangchuk T."/>
            <person name="Wangdi T."/>
            <person name="Weiand M."/>
            <person name="Wilkinson J."/>
            <person name="Wilson A."/>
            <person name="Yadav S."/>
            <person name="Young G."/>
            <person name="Yu Q."/>
            <person name="Zembek L."/>
            <person name="Zhong D."/>
            <person name="Zimmer A."/>
            <person name="Zwirko Z."/>
            <person name="Jaffe D.B."/>
            <person name="Alvarez P."/>
            <person name="Brockman W."/>
            <person name="Butler J."/>
            <person name="Chin C."/>
            <person name="Gnerre S."/>
            <person name="Grabherr M."/>
            <person name="Kleber M."/>
            <person name="Mauceli E."/>
            <person name="MacCallum I."/>
        </authorList>
    </citation>
    <scope>NUCLEOTIDE SEQUENCE [LARGE SCALE GENOMIC DNA]</scope>
    <source>
        <strain evidence="7">Tucson 14030-0811.24</strain>
    </source>
</reference>
<dbReference type="InParanoid" id="A0A0Q9X746"/>
<dbReference type="PROSITE" id="PS01360">
    <property type="entry name" value="ZF_MYND_1"/>
    <property type="match status" value="1"/>
</dbReference>
<evidence type="ECO:0000256" key="3">
    <source>
        <dbReference type="ARBA" id="ARBA00022833"/>
    </source>
</evidence>
<keyword evidence="2 4" id="KW-0863">Zinc-finger</keyword>
<accession>A0A0Q9X746</accession>